<dbReference type="EMBL" id="CP032455">
    <property type="protein sequence ID" value="QEZ70802.1"/>
    <property type="molecule type" value="Genomic_DNA"/>
</dbReference>
<name>A0A5P3XKJ7_PARBF</name>
<sequence length="192" mass="23246">MQFDAIKVKNSSSKDKSRKNKKIEKEINKINKVYPIVGVTDEGYIKTKIGLYEAVFEIFDVRKYDLFLLDNSEIDFVTENNWRMQKLYPYPLKEVYMNFQEENKEQQKYFKYKIDKTESISQLEVLNNELEKLKFIEKTYEMRDTYLFVFGDNESDLNKKIDILYRFDNFLELKKTSVDKKKKIIDKLNNRD</sequence>
<keyword evidence="2" id="KW-0614">Plasmid</keyword>
<dbReference type="AlphaFoldDB" id="A0A5P3XKJ7"/>
<gene>
    <name evidence="2" type="ORF">D4A35_17850</name>
</gene>
<organism evidence="2 3">
    <name type="scientific">Paraclostridium bifermentans</name>
    <name type="common">Clostridium bifermentans</name>
    <dbReference type="NCBI Taxonomy" id="1490"/>
    <lineage>
        <taxon>Bacteria</taxon>
        <taxon>Bacillati</taxon>
        <taxon>Bacillota</taxon>
        <taxon>Clostridia</taxon>
        <taxon>Peptostreptococcales</taxon>
        <taxon>Peptostreptococcaceae</taxon>
        <taxon>Paraclostridium</taxon>
    </lineage>
</organism>
<reference evidence="2 3" key="1">
    <citation type="submission" date="2018-09" db="EMBL/GenBank/DDBJ databases">
        <title>A clostridial neurotoxin that targets Anopheles mosquitoes.</title>
        <authorList>
            <person name="Contreras E."/>
            <person name="Masuyer G."/>
            <person name="Qureshi N."/>
            <person name="Chawla S."/>
            <person name="Lim H.L."/>
            <person name="Chen J."/>
            <person name="Stenmark P."/>
            <person name="Gill S."/>
        </authorList>
    </citation>
    <scope>NUCLEOTIDE SEQUENCE [LARGE SCALE GENOMIC DNA]</scope>
    <source>
        <strain evidence="2 3">Cbm</strain>
        <plasmid evidence="3">ppbmmp</plasmid>
    </source>
</reference>
<proteinExistence type="predicted"/>
<evidence type="ECO:0000313" key="3">
    <source>
        <dbReference type="Proteomes" id="UP000326961"/>
    </source>
</evidence>
<protein>
    <submittedName>
        <fullName evidence="2">Uncharacterized protein</fullName>
    </submittedName>
</protein>
<dbReference type="RefSeq" id="WP_150887672.1">
    <property type="nucleotide sequence ID" value="NZ_CM017269.1"/>
</dbReference>
<evidence type="ECO:0000256" key="1">
    <source>
        <dbReference type="SAM" id="MobiDB-lite"/>
    </source>
</evidence>
<dbReference type="Proteomes" id="UP000326961">
    <property type="component" value="Plasmid pPbmMP"/>
</dbReference>
<accession>A0A5P3XKJ7</accession>
<feature type="region of interest" description="Disordered" evidence="1">
    <location>
        <begin position="1"/>
        <end position="21"/>
    </location>
</feature>
<evidence type="ECO:0000313" key="2">
    <source>
        <dbReference type="EMBL" id="QEZ70802.1"/>
    </source>
</evidence>
<geneLocation type="plasmid" evidence="3">
    <name>ppbmmp</name>
</geneLocation>